<dbReference type="InterPro" id="IPR000089">
    <property type="entry name" value="Biotin_lipoyl"/>
</dbReference>
<dbReference type="Gene3D" id="2.40.50.100">
    <property type="match status" value="1"/>
</dbReference>
<keyword evidence="6" id="KW-1185">Reference proteome</keyword>
<dbReference type="InterPro" id="IPR017453">
    <property type="entry name" value="GCV_H_sub"/>
</dbReference>
<comment type="caution">
    <text evidence="5">The sequence shown here is derived from an EMBL/GenBank/DDBJ whole genome shotgun (WGS) entry which is preliminary data.</text>
</comment>
<comment type="cofactor">
    <cofactor evidence="3">
        <name>(R)-lipoate</name>
        <dbReference type="ChEBI" id="CHEBI:83088"/>
    </cofactor>
    <text evidence="3">Binds 1 lipoyl cofactor covalently.</text>
</comment>
<dbReference type="Proteomes" id="UP000808914">
    <property type="component" value="Unassembled WGS sequence"/>
</dbReference>
<dbReference type="InterPro" id="IPR033753">
    <property type="entry name" value="GCV_H/Fam206"/>
</dbReference>
<evidence type="ECO:0000256" key="1">
    <source>
        <dbReference type="ARBA" id="ARBA00009249"/>
    </source>
</evidence>
<dbReference type="PROSITE" id="PS00189">
    <property type="entry name" value="LIPOYL"/>
    <property type="match status" value="1"/>
</dbReference>
<dbReference type="Pfam" id="PF01597">
    <property type="entry name" value="GCV_H"/>
    <property type="match status" value="1"/>
</dbReference>
<feature type="modified residue" description="N6-lipoyllysine" evidence="3">
    <location>
        <position position="63"/>
    </location>
</feature>
<proteinExistence type="inferred from homology"/>
<evidence type="ECO:0000256" key="3">
    <source>
        <dbReference type="HAMAP-Rule" id="MF_00272"/>
    </source>
</evidence>
<comment type="similarity">
    <text evidence="1 3">Belongs to the GcvH family.</text>
</comment>
<sequence length="127" mass="14361">MNIPKELKYSEEHEWVKVEDGKVRIGITDFAQDELGDIVFVELPEAGDEVEADEPFGSVESVKTVSELYAPISGKVLEVNEDLDDSPEFVNESPYEKAWMIVVEPSDESEIEKLMDADAYEKMISEE</sequence>
<dbReference type="PANTHER" id="PTHR11715:SF3">
    <property type="entry name" value="GLYCINE CLEAVAGE SYSTEM H PROTEIN-RELATED"/>
    <property type="match status" value="1"/>
</dbReference>
<dbReference type="CDD" id="cd06848">
    <property type="entry name" value="GCS_H"/>
    <property type="match status" value="1"/>
</dbReference>
<dbReference type="NCBIfam" id="TIGR00527">
    <property type="entry name" value="gcvH"/>
    <property type="match status" value="1"/>
</dbReference>
<reference evidence="5 6" key="1">
    <citation type="submission" date="2021-01" db="EMBL/GenBank/DDBJ databases">
        <title>Genomic Encyclopedia of Type Strains, Phase IV (KMG-IV): sequencing the most valuable type-strain genomes for metagenomic binning, comparative biology and taxonomic classification.</title>
        <authorList>
            <person name="Goeker M."/>
        </authorList>
    </citation>
    <scope>NUCLEOTIDE SEQUENCE [LARGE SCALE GENOMIC DNA]</scope>
    <source>
        <strain evidence="5 6">DSM 28236</strain>
    </source>
</reference>
<dbReference type="SUPFAM" id="SSF51230">
    <property type="entry name" value="Single hybrid motif"/>
    <property type="match status" value="1"/>
</dbReference>
<feature type="domain" description="Lipoyl-binding" evidence="4">
    <location>
        <begin position="22"/>
        <end position="104"/>
    </location>
</feature>
<dbReference type="InterPro" id="IPR011053">
    <property type="entry name" value="Single_hybrid_motif"/>
</dbReference>
<dbReference type="EMBL" id="JAFBER010000020">
    <property type="protein sequence ID" value="MBM7646413.1"/>
    <property type="molecule type" value="Genomic_DNA"/>
</dbReference>
<evidence type="ECO:0000256" key="2">
    <source>
        <dbReference type="ARBA" id="ARBA00022823"/>
    </source>
</evidence>
<gene>
    <name evidence="3" type="primary">gcvH</name>
    <name evidence="5" type="ORF">JOD45_002641</name>
</gene>
<evidence type="ECO:0000313" key="5">
    <source>
        <dbReference type="EMBL" id="MBM7646413.1"/>
    </source>
</evidence>
<name>A0ABS2Q299_9BACL</name>
<dbReference type="InterPro" id="IPR002930">
    <property type="entry name" value="GCV_H"/>
</dbReference>
<dbReference type="NCBIfam" id="NF002270">
    <property type="entry name" value="PRK01202.1"/>
    <property type="match status" value="1"/>
</dbReference>
<evidence type="ECO:0000313" key="6">
    <source>
        <dbReference type="Proteomes" id="UP000808914"/>
    </source>
</evidence>
<dbReference type="InterPro" id="IPR003016">
    <property type="entry name" value="2-oxoA_DH_lipoyl-BS"/>
</dbReference>
<protein>
    <recommendedName>
        <fullName evidence="3">Glycine cleavage system H protein</fullName>
    </recommendedName>
    <alternativeName>
        <fullName evidence="3">Octanoyl/lipoyl carrier protein</fullName>
    </alternativeName>
</protein>
<keyword evidence="2 3" id="KW-0450">Lipoyl</keyword>
<dbReference type="PANTHER" id="PTHR11715">
    <property type="entry name" value="GLYCINE CLEAVAGE SYSTEM H PROTEIN"/>
    <property type="match status" value="1"/>
</dbReference>
<evidence type="ECO:0000259" key="4">
    <source>
        <dbReference type="PROSITE" id="PS50968"/>
    </source>
</evidence>
<comment type="subunit">
    <text evidence="3">The glycine cleavage system is composed of four proteins: P, T, L and H.</text>
</comment>
<comment type="function">
    <text evidence="3">Is also involved in protein lipoylation via its role as an octanoyl/lipoyl carrier protein intermediate.</text>
</comment>
<comment type="function">
    <text evidence="3">The glycine cleavage system catalyzes the degradation of glycine. The H protein shuttles the methylamine group of glycine from the P protein to the T protein.</text>
</comment>
<dbReference type="PROSITE" id="PS50968">
    <property type="entry name" value="BIOTINYL_LIPOYL"/>
    <property type="match status" value="1"/>
</dbReference>
<organism evidence="5 6">
    <name type="scientific">Scopulibacillus daqui</name>
    <dbReference type="NCBI Taxonomy" id="1469162"/>
    <lineage>
        <taxon>Bacteria</taxon>
        <taxon>Bacillati</taxon>
        <taxon>Bacillota</taxon>
        <taxon>Bacilli</taxon>
        <taxon>Bacillales</taxon>
        <taxon>Sporolactobacillaceae</taxon>
        <taxon>Scopulibacillus</taxon>
    </lineage>
</organism>
<dbReference type="HAMAP" id="MF_00272">
    <property type="entry name" value="GcvH"/>
    <property type="match status" value="1"/>
</dbReference>
<accession>A0ABS2Q299</accession>
<dbReference type="RefSeq" id="WP_205004296.1">
    <property type="nucleotide sequence ID" value="NZ_JAFBER010000020.1"/>
</dbReference>